<organism evidence="1 2">
    <name type="scientific">Ilex paraguariensis</name>
    <name type="common">yerba mate</name>
    <dbReference type="NCBI Taxonomy" id="185542"/>
    <lineage>
        <taxon>Eukaryota</taxon>
        <taxon>Viridiplantae</taxon>
        <taxon>Streptophyta</taxon>
        <taxon>Embryophyta</taxon>
        <taxon>Tracheophyta</taxon>
        <taxon>Spermatophyta</taxon>
        <taxon>Magnoliopsida</taxon>
        <taxon>eudicotyledons</taxon>
        <taxon>Gunneridae</taxon>
        <taxon>Pentapetalae</taxon>
        <taxon>asterids</taxon>
        <taxon>campanulids</taxon>
        <taxon>Aquifoliales</taxon>
        <taxon>Aquifoliaceae</taxon>
        <taxon>Ilex</taxon>
    </lineage>
</organism>
<evidence type="ECO:0008006" key="3">
    <source>
        <dbReference type="Google" id="ProtNLM"/>
    </source>
</evidence>
<evidence type="ECO:0000313" key="2">
    <source>
        <dbReference type="Proteomes" id="UP001642360"/>
    </source>
</evidence>
<gene>
    <name evidence="1" type="ORF">ILEXP_LOCUS41489</name>
</gene>
<dbReference type="AlphaFoldDB" id="A0ABC8TQW0"/>
<proteinExistence type="predicted"/>
<dbReference type="EMBL" id="CAUOFW020005858">
    <property type="protein sequence ID" value="CAK9171877.1"/>
    <property type="molecule type" value="Genomic_DNA"/>
</dbReference>
<sequence length="66" mass="6994">MGRVECFLCGEGGNGDGYSYVGVAIARDGDRKDINCDGVVATTTQIVERTGWELLLNIALTVSSLI</sequence>
<reference evidence="1 2" key="1">
    <citation type="submission" date="2024-02" db="EMBL/GenBank/DDBJ databases">
        <authorList>
            <person name="Vignale AGUSTIN F."/>
            <person name="Sosa J E."/>
            <person name="Modenutti C."/>
        </authorList>
    </citation>
    <scope>NUCLEOTIDE SEQUENCE [LARGE SCALE GENOMIC DNA]</scope>
</reference>
<name>A0ABC8TQW0_9AQUA</name>
<dbReference type="Proteomes" id="UP001642360">
    <property type="component" value="Unassembled WGS sequence"/>
</dbReference>
<keyword evidence="2" id="KW-1185">Reference proteome</keyword>
<comment type="caution">
    <text evidence="1">The sequence shown here is derived from an EMBL/GenBank/DDBJ whole genome shotgun (WGS) entry which is preliminary data.</text>
</comment>
<evidence type="ECO:0000313" key="1">
    <source>
        <dbReference type="EMBL" id="CAK9171877.1"/>
    </source>
</evidence>
<protein>
    <recommendedName>
        <fullName evidence="3">RNase H type-1 domain-containing protein</fullName>
    </recommendedName>
</protein>
<accession>A0ABC8TQW0</accession>